<dbReference type="RefSeq" id="WP_142933769.1">
    <property type="nucleotide sequence ID" value="NZ_ML660169.1"/>
</dbReference>
<protein>
    <submittedName>
        <fullName evidence="2">Uncharacterized protein</fullName>
    </submittedName>
</protein>
<reference evidence="2 3" key="1">
    <citation type="submission" date="2019-07" db="EMBL/GenBank/DDBJ databases">
        <title>Draft genome for Aliikangiella sp. M105.</title>
        <authorList>
            <person name="Wang G."/>
        </authorList>
    </citation>
    <scope>NUCLEOTIDE SEQUENCE [LARGE SCALE GENOMIC DNA]</scope>
    <source>
        <strain evidence="2 3">M105</strain>
    </source>
</reference>
<dbReference type="Proteomes" id="UP000315439">
    <property type="component" value="Unassembled WGS sequence"/>
</dbReference>
<comment type="caution">
    <text evidence="2">The sequence shown here is derived from an EMBL/GenBank/DDBJ whole genome shotgun (WGS) entry which is preliminary data.</text>
</comment>
<organism evidence="2 3">
    <name type="scientific">Aliikangiella coralliicola</name>
    <dbReference type="NCBI Taxonomy" id="2592383"/>
    <lineage>
        <taxon>Bacteria</taxon>
        <taxon>Pseudomonadati</taxon>
        <taxon>Pseudomonadota</taxon>
        <taxon>Gammaproteobacteria</taxon>
        <taxon>Oceanospirillales</taxon>
        <taxon>Pleioneaceae</taxon>
        <taxon>Aliikangiella</taxon>
    </lineage>
</organism>
<dbReference type="EMBL" id="VIKS01000013">
    <property type="protein sequence ID" value="TQV85067.1"/>
    <property type="molecule type" value="Genomic_DNA"/>
</dbReference>
<evidence type="ECO:0000313" key="2">
    <source>
        <dbReference type="EMBL" id="TQV85067.1"/>
    </source>
</evidence>
<accession>A0A545U6H8</accession>
<proteinExistence type="predicted"/>
<feature type="chain" id="PRO_5021703622" evidence="1">
    <location>
        <begin position="27"/>
        <end position="114"/>
    </location>
</feature>
<gene>
    <name evidence="2" type="ORF">FLL46_22015</name>
</gene>
<dbReference type="AlphaFoldDB" id="A0A545U6H8"/>
<keyword evidence="3" id="KW-1185">Reference proteome</keyword>
<sequence length="114" mass="12652">MKIMGVKNLMFAVCLLSAIASFEILASTHNPSFSSGRAFLDISEIEDFCNWDGVSYPQGIGKWRHCVSIKNYRPFAPIGSEPEPTNLMDVSYYYIVILGPQAPDPKPKGGYDTK</sequence>
<evidence type="ECO:0000256" key="1">
    <source>
        <dbReference type="SAM" id="SignalP"/>
    </source>
</evidence>
<evidence type="ECO:0000313" key="3">
    <source>
        <dbReference type="Proteomes" id="UP000315439"/>
    </source>
</evidence>
<feature type="signal peptide" evidence="1">
    <location>
        <begin position="1"/>
        <end position="26"/>
    </location>
</feature>
<keyword evidence="1" id="KW-0732">Signal</keyword>
<name>A0A545U6H8_9GAMM</name>